<dbReference type="Gene3D" id="1.10.443.10">
    <property type="entry name" value="Intergrase catalytic core"/>
    <property type="match status" value="1"/>
</dbReference>
<gene>
    <name evidence="8" type="ORF">P7D39_12960</name>
</gene>
<dbReference type="Gene3D" id="1.10.150.130">
    <property type="match status" value="1"/>
</dbReference>
<dbReference type="Pfam" id="PF00589">
    <property type="entry name" value="Phage_integrase"/>
    <property type="match status" value="1"/>
</dbReference>
<feature type="domain" description="Tyr recombinase" evidence="6">
    <location>
        <begin position="171"/>
        <end position="373"/>
    </location>
</feature>
<protein>
    <submittedName>
        <fullName evidence="8">Site-specific integrase</fullName>
    </submittedName>
</protein>
<dbReference type="InterPro" id="IPR011010">
    <property type="entry name" value="DNA_brk_join_enz"/>
</dbReference>
<comment type="caution">
    <text evidence="8">The sequence shown here is derived from an EMBL/GenBank/DDBJ whole genome shotgun (WGS) entry which is preliminary data.</text>
</comment>
<evidence type="ECO:0000313" key="9">
    <source>
        <dbReference type="Proteomes" id="UP001256547"/>
    </source>
</evidence>
<dbReference type="InterPro" id="IPR013762">
    <property type="entry name" value="Integrase-like_cat_sf"/>
</dbReference>
<keyword evidence="4" id="KW-0233">DNA recombination</keyword>
<evidence type="ECO:0000259" key="7">
    <source>
        <dbReference type="PROSITE" id="PS51900"/>
    </source>
</evidence>
<dbReference type="Proteomes" id="UP001256547">
    <property type="component" value="Unassembled WGS sequence"/>
</dbReference>
<dbReference type="PANTHER" id="PTHR30629">
    <property type="entry name" value="PROPHAGE INTEGRASE"/>
    <property type="match status" value="1"/>
</dbReference>
<evidence type="ECO:0000256" key="1">
    <source>
        <dbReference type="ARBA" id="ARBA00008857"/>
    </source>
</evidence>
<evidence type="ECO:0000256" key="4">
    <source>
        <dbReference type="ARBA" id="ARBA00023172"/>
    </source>
</evidence>
<sequence>MWIEKLPNGKFKYIERYVDPYTLKQKRVSKVLTKDTHQAQTQARKILNEKIDLRLKNKTRSNITLEELLSEWWAHYEESLRETSRRSYRIIVKAIKNEFDDPETLISLADTKLFQSFFDTMNRSFVYKKQFRTVLNLAFKYAVKMQYIEKNPIPNIVLRRPAKTINEAKMIEQRFLEYDEAMLLINFIRKHPRSKRTADVFEFMLLTGLRVGELLALKVKDYHSDDKIIDIHGTLLMDRTVDNQTVGPTKTDNSYREIGLSNRAREILQEVMNENSFKFKQTNESFIFTGERGNPKQLTQLNSAIKKYNEMMGDKKINKRLSTHIFRHSHISLLAELNVPVKAIMQRVGHEDQTTTLKIYTHVTKKQKADIVKKMNSLNL</sequence>
<keyword evidence="3 5" id="KW-0238">DNA-binding</keyword>
<dbReference type="InterPro" id="IPR044068">
    <property type="entry name" value="CB"/>
</dbReference>
<organism evidence="8 9">
    <name type="scientific">Enterococcus dongliensis</name>
    <dbReference type="NCBI Taxonomy" id="2559925"/>
    <lineage>
        <taxon>Bacteria</taxon>
        <taxon>Bacillati</taxon>
        <taxon>Bacillota</taxon>
        <taxon>Bacilli</taxon>
        <taxon>Lactobacillales</taxon>
        <taxon>Enterococcaceae</taxon>
        <taxon>Enterococcus</taxon>
    </lineage>
</organism>
<dbReference type="InterPro" id="IPR010998">
    <property type="entry name" value="Integrase_recombinase_N"/>
</dbReference>
<evidence type="ECO:0000313" key="8">
    <source>
        <dbReference type="EMBL" id="MDT2597909.1"/>
    </source>
</evidence>
<dbReference type="InterPro" id="IPR002104">
    <property type="entry name" value="Integrase_catalytic"/>
</dbReference>
<dbReference type="RefSeq" id="WP_311924959.1">
    <property type="nucleotide sequence ID" value="NZ_JARPYR010000039.1"/>
</dbReference>
<dbReference type="CDD" id="cd01189">
    <property type="entry name" value="INT_ICEBs1_C_like"/>
    <property type="match status" value="1"/>
</dbReference>
<keyword evidence="2" id="KW-0229">DNA integration</keyword>
<dbReference type="SUPFAM" id="SSF56349">
    <property type="entry name" value="DNA breaking-rejoining enzymes"/>
    <property type="match status" value="1"/>
</dbReference>
<feature type="domain" description="Core-binding (CB)" evidence="7">
    <location>
        <begin position="63"/>
        <end position="143"/>
    </location>
</feature>
<accession>A0ABU3ESR7</accession>
<evidence type="ECO:0000259" key="6">
    <source>
        <dbReference type="PROSITE" id="PS51898"/>
    </source>
</evidence>
<comment type="similarity">
    <text evidence="1">Belongs to the 'phage' integrase family.</text>
</comment>
<proteinExistence type="inferred from homology"/>
<dbReference type="PROSITE" id="PS51898">
    <property type="entry name" value="TYR_RECOMBINASE"/>
    <property type="match status" value="1"/>
</dbReference>
<dbReference type="InterPro" id="IPR050808">
    <property type="entry name" value="Phage_Integrase"/>
</dbReference>
<evidence type="ECO:0000256" key="3">
    <source>
        <dbReference type="ARBA" id="ARBA00023125"/>
    </source>
</evidence>
<dbReference type="PANTHER" id="PTHR30629:SF2">
    <property type="entry name" value="PROPHAGE INTEGRASE INTS-RELATED"/>
    <property type="match status" value="1"/>
</dbReference>
<evidence type="ECO:0000256" key="2">
    <source>
        <dbReference type="ARBA" id="ARBA00022908"/>
    </source>
</evidence>
<evidence type="ECO:0000256" key="5">
    <source>
        <dbReference type="PROSITE-ProRule" id="PRU01248"/>
    </source>
</evidence>
<dbReference type="EMBL" id="JARPYR010000039">
    <property type="protein sequence ID" value="MDT2597909.1"/>
    <property type="molecule type" value="Genomic_DNA"/>
</dbReference>
<reference evidence="8 9" key="1">
    <citation type="submission" date="2023-03" db="EMBL/GenBank/DDBJ databases">
        <authorList>
            <person name="Shen W."/>
            <person name="Cai J."/>
        </authorList>
    </citation>
    <scope>NUCLEOTIDE SEQUENCE [LARGE SCALE GENOMIC DNA]</scope>
    <source>
        <strain evidence="8 9">P72-2</strain>
    </source>
</reference>
<keyword evidence="9" id="KW-1185">Reference proteome</keyword>
<name>A0ABU3ESR7_9ENTE</name>
<dbReference type="PROSITE" id="PS51900">
    <property type="entry name" value="CB"/>
    <property type="match status" value="1"/>
</dbReference>